<dbReference type="HOGENOM" id="CLU_028871_3_0_9"/>
<dbReference type="CDD" id="cd13561">
    <property type="entry name" value="PBP2_SsuA_like_4"/>
    <property type="match status" value="1"/>
</dbReference>
<proteinExistence type="inferred from homology"/>
<evidence type="ECO:0000256" key="2">
    <source>
        <dbReference type="ARBA" id="ARBA00010742"/>
    </source>
</evidence>
<evidence type="ECO:0000256" key="3">
    <source>
        <dbReference type="ARBA" id="ARBA00022729"/>
    </source>
</evidence>
<dbReference type="PATRIC" id="fig|1214179.4.peg.182"/>
<gene>
    <name evidence="5" type="ORF">ID09_01065</name>
</gene>
<dbReference type="Proteomes" id="UP000028185">
    <property type="component" value="Chromosome"/>
</dbReference>
<dbReference type="RefSeq" id="WP_011921803.1">
    <property type="nucleotide sequence ID" value="NZ_ALLE01000026.1"/>
</dbReference>
<dbReference type="PROSITE" id="PS51257">
    <property type="entry name" value="PROKAR_LIPOPROTEIN"/>
    <property type="match status" value="1"/>
</dbReference>
<accession>A0A075SBI8</accession>
<sequence length="343" mass="38002">MAKYMKYKNFIWFICSIITLIFLSSCSSIQTSSSGHSAKVDTIRIAYMPNFASLHDIITGINSGIFKEEGLEVELIEFADGPTIIASLESGSIDIGNIGPGAHKLAIEGRAEVVAFSQLGNADELIARSDRGIDSIEDLRGKKIGTASGTSAETILKLALLEADLSEKDVEIIDMDASAIVTAMLSGSIDVAATWSPNTTFIKRELKEKVVVLADNSRYREQSPAIASYVTFPGYSEKNNEKISKFLKGLYRAMDYRAEHMKEVSKWVATQIGSDITAVQDQLQDGEWLTSRQMIQLINTGILQQYYEKQQKNLIESEIVDTSRNINEYVLIDQMNSILMEIK</sequence>
<keyword evidence="3" id="KW-0732">Signal</keyword>
<organism evidence="5 6">
    <name type="scientific">Streptococcus suis 6407</name>
    <dbReference type="NCBI Taxonomy" id="1214179"/>
    <lineage>
        <taxon>Bacteria</taxon>
        <taxon>Bacillati</taxon>
        <taxon>Bacillota</taxon>
        <taxon>Bacilli</taxon>
        <taxon>Lactobacillales</taxon>
        <taxon>Streptococcaceae</taxon>
        <taxon>Streptococcus</taxon>
    </lineage>
</organism>
<comment type="similarity">
    <text evidence="2">Belongs to the bacterial solute-binding protein SsuA/TauA family.</text>
</comment>
<dbReference type="InterPro" id="IPR001638">
    <property type="entry name" value="Solute-binding_3/MltF_N"/>
</dbReference>
<dbReference type="InterPro" id="IPR015168">
    <property type="entry name" value="SsuA/THI5"/>
</dbReference>
<reference evidence="5 6" key="1">
    <citation type="journal article" date="2014" name="Genome Announc.">
        <title>Whole-Genome Sequence of Streptococcus suis Serotype 4 Reference Strain 6407.</title>
        <authorList>
            <person name="Wang K."/>
            <person name="Chen J."/>
            <person name="Yao H."/>
            <person name="Lu C."/>
        </authorList>
    </citation>
    <scope>NUCLEOTIDE SEQUENCE [LARGE SCALE GENOMIC DNA]</scope>
    <source>
        <strain evidence="5">6407</strain>
    </source>
</reference>
<evidence type="ECO:0000313" key="5">
    <source>
        <dbReference type="EMBL" id="AIG42727.1"/>
    </source>
</evidence>
<evidence type="ECO:0000259" key="4">
    <source>
        <dbReference type="SMART" id="SM00062"/>
    </source>
</evidence>
<dbReference type="AlphaFoldDB" id="A0A075SBI8"/>
<name>A0A075SBI8_STRSU</name>
<dbReference type="Pfam" id="PF09084">
    <property type="entry name" value="NMT1"/>
    <property type="match status" value="1"/>
</dbReference>
<dbReference type="Gene3D" id="3.40.190.10">
    <property type="entry name" value="Periplasmic binding protein-like II"/>
    <property type="match status" value="2"/>
</dbReference>
<dbReference type="SMR" id="A0A075SBI8"/>
<dbReference type="SUPFAM" id="SSF53850">
    <property type="entry name" value="Periplasmic binding protein-like II"/>
    <property type="match status" value="1"/>
</dbReference>
<dbReference type="GO" id="GO:0042597">
    <property type="term" value="C:periplasmic space"/>
    <property type="evidence" value="ECO:0007669"/>
    <property type="project" value="UniProtKB-SubCell"/>
</dbReference>
<protein>
    <submittedName>
        <fullName evidence="5">Ethanolamine utilization protein EutG</fullName>
    </submittedName>
</protein>
<dbReference type="GeneID" id="8155105"/>
<evidence type="ECO:0000313" key="6">
    <source>
        <dbReference type="Proteomes" id="UP000028185"/>
    </source>
</evidence>
<comment type="subcellular location">
    <subcellularLocation>
        <location evidence="1">Periplasm</location>
    </subcellularLocation>
</comment>
<dbReference type="PANTHER" id="PTHR30024">
    <property type="entry name" value="ALIPHATIC SULFONATES-BINDING PROTEIN-RELATED"/>
    <property type="match status" value="1"/>
</dbReference>
<feature type="domain" description="Solute-binding protein family 3/N-terminal" evidence="4">
    <location>
        <begin position="42"/>
        <end position="264"/>
    </location>
</feature>
<dbReference type="SMART" id="SM00062">
    <property type="entry name" value="PBPb"/>
    <property type="match status" value="1"/>
</dbReference>
<dbReference type="EMBL" id="CP008921">
    <property type="protein sequence ID" value="AIG42727.1"/>
    <property type="molecule type" value="Genomic_DNA"/>
</dbReference>
<evidence type="ECO:0000256" key="1">
    <source>
        <dbReference type="ARBA" id="ARBA00004418"/>
    </source>
</evidence>
<dbReference type="PANTHER" id="PTHR30024:SF47">
    <property type="entry name" value="TAURINE-BINDING PERIPLASMIC PROTEIN"/>
    <property type="match status" value="1"/>
</dbReference>